<reference evidence="2 3" key="1">
    <citation type="journal article" date="2005" name="Arch. Microbiol.">
        <title>The genome sequence of an anaerobic aromatic-degrading denitrifying bacterium, strain EbN1.</title>
        <authorList>
            <person name="Rabus R."/>
            <person name="Kube M."/>
            <person name="Heider J."/>
            <person name="Beck A."/>
            <person name="Heitmann K."/>
            <person name="Widdel F."/>
            <person name="Reinhardt R."/>
        </authorList>
    </citation>
    <scope>NUCLEOTIDE SEQUENCE [LARGE SCALE GENOMIC DNA]</scope>
    <source>
        <strain evidence="2 3">EbN1</strain>
        <plasmid evidence="3">Plasmid pAzo1</plasmid>
    </source>
</reference>
<dbReference type="AlphaFoldDB" id="Q5NWR3"/>
<accession>Q5NWR3</accession>
<feature type="region of interest" description="Disordered" evidence="1">
    <location>
        <begin position="63"/>
        <end position="146"/>
    </location>
</feature>
<gene>
    <name evidence="2" type="ORF">p1B338</name>
</gene>
<organism evidence="2 3">
    <name type="scientific">Aromatoleum aromaticum (strain DSM 19018 / LMG 30748 / EbN1)</name>
    <name type="common">Azoarcus sp. (strain EbN1)</name>
    <dbReference type="NCBI Taxonomy" id="76114"/>
    <lineage>
        <taxon>Bacteria</taxon>
        <taxon>Pseudomonadati</taxon>
        <taxon>Pseudomonadota</taxon>
        <taxon>Betaproteobacteria</taxon>
        <taxon>Rhodocyclales</taxon>
        <taxon>Rhodocyclaceae</taxon>
        <taxon>Aromatoleum</taxon>
    </lineage>
</organism>
<dbReference type="HOGENOM" id="CLU_1631967_0_0_4"/>
<dbReference type="EMBL" id="CR555307">
    <property type="protein sequence ID" value="CAI10501.1"/>
    <property type="molecule type" value="Genomic_DNA"/>
</dbReference>
<keyword evidence="2" id="KW-0614">Plasmid</keyword>
<dbReference type="KEGG" id="eba:p1B338"/>
<proteinExistence type="predicted"/>
<dbReference type="Proteomes" id="UP000006552">
    <property type="component" value="Plasmid 1"/>
</dbReference>
<keyword evidence="3" id="KW-1185">Reference proteome</keyword>
<protein>
    <submittedName>
        <fullName evidence="2">Uncharacterized protein</fullName>
    </submittedName>
</protein>
<feature type="compositionally biased region" description="Polar residues" evidence="1">
    <location>
        <begin position="101"/>
        <end position="115"/>
    </location>
</feature>
<name>Q5NWR3_AROAE</name>
<evidence type="ECO:0000313" key="3">
    <source>
        <dbReference type="Proteomes" id="UP000006552"/>
    </source>
</evidence>
<evidence type="ECO:0000313" key="2">
    <source>
        <dbReference type="EMBL" id="CAI10501.1"/>
    </source>
</evidence>
<evidence type="ECO:0000256" key="1">
    <source>
        <dbReference type="SAM" id="MobiDB-lite"/>
    </source>
</evidence>
<geneLocation type="plasmid" evidence="3">
    <name>pAzo1</name>
</geneLocation>
<sequence>MTEPPSASVSVTLSRNASVVAAATALVTPALDAIASIRSALFTRSYSNEVFLSQRSFDWPRISRNRPTCGARLSGPPCHLSPYDLSRTRTAPRPTKPRQTSQNRTGTSSVTTEASHTTDHCARIGPGVAAPPTVVNPPSAKDGDLPVAMRVRPVSPGCLAAE</sequence>
<feature type="compositionally biased region" description="Low complexity" evidence="1">
    <location>
        <begin position="88"/>
        <end position="100"/>
    </location>
</feature>